<evidence type="ECO:0000259" key="1">
    <source>
        <dbReference type="Pfam" id="PF01966"/>
    </source>
</evidence>
<keyword evidence="3" id="KW-1185">Reference proteome</keyword>
<proteinExistence type="predicted"/>
<dbReference type="CDD" id="cd00077">
    <property type="entry name" value="HDc"/>
    <property type="match status" value="1"/>
</dbReference>
<sequence length="253" mass="29105">MKTFKKIFTDFSTTYIENADKNELQAYTLKYEHSLRVLENCQGICQSLNLDKNLTLTANIAALFHDTGRFPQYLKYKTFNDANSCNHALLGVKHILRKQLLANLPKSQLRIILGSIALHNRNELPARLPEQLRITTEIIRDSDKIDIMGILLAHMKNVKPSSSVPLMDLKEIPGQLTESVLSSLEKGKQVSYGEMRCLNDFRLLLLSWAYGLNFEWSKKQMVERGIVETLFSQLPKTTRVEKLFFPIMCRLKN</sequence>
<dbReference type="RefSeq" id="WP_085097830.1">
    <property type="nucleotide sequence ID" value="NZ_FWZU01000001.1"/>
</dbReference>
<dbReference type="InterPro" id="IPR006674">
    <property type="entry name" value="HD_domain"/>
</dbReference>
<dbReference type="AlphaFoldDB" id="A0A1X7C8V0"/>
<dbReference type="STRING" id="1519643.SAMN06295933_0516"/>
<dbReference type="OrthoDB" id="9797344at2"/>
<name>A0A1X7C8V0_9BACT</name>
<dbReference type="Proteomes" id="UP000192906">
    <property type="component" value="Unassembled WGS sequence"/>
</dbReference>
<protein>
    <submittedName>
        <fullName evidence="2">HD domain-containing protein</fullName>
    </submittedName>
</protein>
<dbReference type="Gene3D" id="1.10.3210.10">
    <property type="entry name" value="Hypothetical protein af1432"/>
    <property type="match status" value="1"/>
</dbReference>
<dbReference type="InterPro" id="IPR003607">
    <property type="entry name" value="HD/PDEase_dom"/>
</dbReference>
<feature type="domain" description="HD" evidence="1">
    <location>
        <begin position="31"/>
        <end position="147"/>
    </location>
</feature>
<evidence type="ECO:0000313" key="2">
    <source>
        <dbReference type="EMBL" id="SME92203.1"/>
    </source>
</evidence>
<dbReference type="EMBL" id="FWZU01000001">
    <property type="protein sequence ID" value="SME92203.1"/>
    <property type="molecule type" value="Genomic_DNA"/>
</dbReference>
<dbReference type="SUPFAM" id="SSF109604">
    <property type="entry name" value="HD-domain/PDEase-like"/>
    <property type="match status" value="1"/>
</dbReference>
<gene>
    <name evidence="2" type="ORF">SAMN06295933_0516</name>
</gene>
<accession>A0A1X7C8V0</accession>
<reference evidence="3" key="1">
    <citation type="submission" date="2017-04" db="EMBL/GenBank/DDBJ databases">
        <authorList>
            <person name="Varghese N."/>
            <person name="Submissions S."/>
        </authorList>
    </citation>
    <scope>NUCLEOTIDE SEQUENCE [LARGE SCALE GENOMIC DNA]</scope>
    <source>
        <strain evidence="3">K3S</strain>
    </source>
</reference>
<organism evidence="2 3">
    <name type="scientific">Desulfovibrio gilichinskyi</name>
    <dbReference type="NCBI Taxonomy" id="1519643"/>
    <lineage>
        <taxon>Bacteria</taxon>
        <taxon>Pseudomonadati</taxon>
        <taxon>Thermodesulfobacteriota</taxon>
        <taxon>Desulfovibrionia</taxon>
        <taxon>Desulfovibrionales</taxon>
        <taxon>Desulfovibrionaceae</taxon>
        <taxon>Desulfovibrio</taxon>
    </lineage>
</organism>
<evidence type="ECO:0000313" key="3">
    <source>
        <dbReference type="Proteomes" id="UP000192906"/>
    </source>
</evidence>
<dbReference type="Pfam" id="PF01966">
    <property type="entry name" value="HD"/>
    <property type="match status" value="1"/>
</dbReference>